<feature type="compositionally biased region" description="Low complexity" evidence="1">
    <location>
        <begin position="1320"/>
        <end position="1330"/>
    </location>
</feature>
<feature type="compositionally biased region" description="Low complexity" evidence="1">
    <location>
        <begin position="800"/>
        <end position="810"/>
    </location>
</feature>
<dbReference type="EnsemblMetazoa" id="AATE007987-RA">
    <property type="protein sequence ID" value="AATE007987-PA.1"/>
    <property type="gene ID" value="AATE007987"/>
</dbReference>
<feature type="compositionally biased region" description="Low complexity" evidence="1">
    <location>
        <begin position="1691"/>
        <end position="1710"/>
    </location>
</feature>
<evidence type="ECO:0000313" key="2">
    <source>
        <dbReference type="EnsemblMetazoa" id="AATE007987-PA.1"/>
    </source>
</evidence>
<feature type="region of interest" description="Disordered" evidence="1">
    <location>
        <begin position="795"/>
        <end position="956"/>
    </location>
</feature>
<dbReference type="VEuPathDB" id="VectorBase:AATE007987"/>
<evidence type="ECO:0000256" key="1">
    <source>
        <dbReference type="SAM" id="MobiDB-lite"/>
    </source>
</evidence>
<accession>A0A182IYL3</accession>
<feature type="region of interest" description="Disordered" evidence="1">
    <location>
        <begin position="1661"/>
        <end position="1743"/>
    </location>
</feature>
<feature type="compositionally biased region" description="Low complexity" evidence="1">
    <location>
        <begin position="1274"/>
        <end position="1312"/>
    </location>
</feature>
<feature type="compositionally biased region" description="Low complexity" evidence="1">
    <location>
        <begin position="449"/>
        <end position="460"/>
    </location>
</feature>
<feature type="region of interest" description="Disordered" evidence="1">
    <location>
        <begin position="1369"/>
        <end position="1412"/>
    </location>
</feature>
<feature type="region of interest" description="Disordered" evidence="1">
    <location>
        <begin position="1253"/>
        <end position="1330"/>
    </location>
</feature>
<feature type="compositionally biased region" description="Basic and acidic residues" evidence="1">
    <location>
        <begin position="1520"/>
        <end position="1530"/>
    </location>
</feature>
<feature type="compositionally biased region" description="Low complexity" evidence="1">
    <location>
        <begin position="483"/>
        <end position="495"/>
    </location>
</feature>
<proteinExistence type="predicted"/>
<feature type="compositionally biased region" description="Polar residues" evidence="1">
    <location>
        <begin position="496"/>
        <end position="516"/>
    </location>
</feature>
<feature type="compositionally biased region" description="Low complexity" evidence="1">
    <location>
        <begin position="1044"/>
        <end position="1083"/>
    </location>
</feature>
<feature type="region of interest" description="Disordered" evidence="1">
    <location>
        <begin position="1445"/>
        <end position="1498"/>
    </location>
</feature>
<feature type="compositionally biased region" description="Low complexity" evidence="1">
    <location>
        <begin position="848"/>
        <end position="872"/>
    </location>
</feature>
<feature type="region of interest" description="Disordered" evidence="1">
    <location>
        <begin position="978"/>
        <end position="1019"/>
    </location>
</feature>
<name>A0A182IYL3_ANOAO</name>
<organism evidence="2">
    <name type="scientific">Anopheles atroparvus</name>
    <name type="common">European mosquito</name>
    <dbReference type="NCBI Taxonomy" id="41427"/>
    <lineage>
        <taxon>Eukaryota</taxon>
        <taxon>Metazoa</taxon>
        <taxon>Ecdysozoa</taxon>
        <taxon>Arthropoda</taxon>
        <taxon>Hexapoda</taxon>
        <taxon>Insecta</taxon>
        <taxon>Pterygota</taxon>
        <taxon>Neoptera</taxon>
        <taxon>Endopterygota</taxon>
        <taxon>Diptera</taxon>
        <taxon>Nematocera</taxon>
        <taxon>Culicoidea</taxon>
        <taxon>Culicidae</taxon>
        <taxon>Anophelinae</taxon>
        <taxon>Anopheles</taxon>
    </lineage>
</organism>
<feature type="region of interest" description="Disordered" evidence="1">
    <location>
        <begin position="632"/>
        <end position="657"/>
    </location>
</feature>
<protein>
    <submittedName>
        <fullName evidence="2">Uncharacterized protein</fullName>
    </submittedName>
</protein>
<sequence>MTIRLLLPQTEDAQIGPQLCRQSSKDDDGRTSFKIFTTGSHCQYYNNRDIILTPNHLKTYPGKVLYYRPREQGAPAEEKPNTTGGSSTAVPWEEVLKETVFLALNDNKTSLQQQTSGSTDNALLLAKRQQKAIYNAPYVGAIDLSAPRFGDIVELAHGRLEHEGNETYFFVQQQGGTSEQPQRNVTALWKVERIRHRDDLRGHRYELKFTIAPTKSNNVEEQANEQDLPEAEVPEMPNNRTFIVRDEDYPKYFAPFVASPNAIPMLRKNDQMFERTFFDLVQPQAQFGPFSPATRFFRPAAVAPPQQTITLGQYLVQSLLSGGEAPKYHHHHHHYMPGKLVSPGFFGGLAATSNRIKFPDSFTGSSHTVPKFYQHIHLQRPSIAPLAPTALPGSYLFHHGKDVHAPAPSNIHQDYTKLVDNGRGATTPSPLNSADAKPTAGSSVTQKATSLTQNQLQQTSAISNKSQQKPQQFPQQQHHHHQQQQQQQQQQQFQQVATTPNGIGQHTPNPSAQPNSLPQHFPPLQQQHQQQQQQQQAFYRPQQVQAPHQQPILIHPHAHPQLTAAGGPAPFIPPFAGPAQPHLIQSIPFYNPQGQMVVNHIPVMANHHVFQMSPSQPIAIPVHLQLIPPVAPPAQLYAPQPPQQPGQSHPPQHQQQDGPIQAIPVRIMQPIPNPVHLYSPVNPFLPPLQAQQQSPFHHHGHQHHQHHSIVTVIPKTTTNYQHHQHHPRPNANNQSVATPPTTGHQSHPTTLQHHHPQAHSHHTHSYNAIPTVFKFTSSNAIHPQKAIGVGGVAGAGAGGSATSTPSPTSANHHHAPNHRYSTPIVQLSGPSISPTPPPSSAHQRHRFSTPSSTRGSSSSSSSFSTATGSNPSPTSATRPSARYTTAVGQVSGPTVSSTAANHRYAPLPTVPASPAGLREKFTASAFQPAASESKQAPRKLEPPTNVADAVGSPSNAVSPKYESFGVENAVTPTAESLHLLSPSSTSPAAASPSSLSQSNSPATATAGATASTPSSRSTTIGGGSFSYSNFIDASGAVSVTAKLTSEQTPSTQQQQQQQKHRSSSTTPFSSPTTPFSITTTQSTYIPPPKSYIQQLGPTIGVKYPPAFKSMPSVTILPPQIETPISSTLKTYQYLNHHDTYEFIPSRVVELAHVKKMNGQKHLKRSKQNKGQKVPPPQKAPGGSPGGMTAMVPPAAPGSVANHHHHVTVTSNKPLRFYPGDGPEYATHRPEAQLSVQLPPPEKEYTMTYYGTPKHNQKVQRPKNFVTPLHPYQGTSTTPMPATLTTSAAPSPSPQSVQSSTSAPVSSTPPFSTQDLGRNVTTSTFRSATASSTAHYFKNRNEKSDDLIITTMRPRMILKTIYRQFPGSFMASTSTSTEKPVQKWVPKRPRTSSKSTSGEFSTSTLPSSSLPGNFEQAVASSERDVVTKTPVQPAIVVSVRPTLDQQMQRVRASRGRSRYTYRRIPSGNPPPIPTGQQAHQHQTSRTSRMRNSNFNTSTTTIKPIAGVTSSVFDSNRIDGRSFEQQERKAEETVMTTTPKNASNEKIKRDASEETTVRQEESPTVQSVAVAEQLTAKQVESKQDPLEVIEPEKEYVMVKANIEPVATNRSNMVFFEASDASFSRYPEESGRSVGSSAFDDLTMSIINHAKAIVNVTEKPVESVEETTVATSTTASGKTVESNEIAHKEEPEPELTIESTTTSTTGSTSAPVTESTVSEAVATGTIEADDHDSASQTTVVTAESVE</sequence>
<feature type="compositionally biased region" description="Polar residues" evidence="1">
    <location>
        <begin position="1473"/>
        <end position="1498"/>
    </location>
</feature>
<feature type="compositionally biased region" description="Polar residues" evidence="1">
    <location>
        <begin position="1731"/>
        <end position="1743"/>
    </location>
</feature>
<feature type="compositionally biased region" description="Low complexity" evidence="1">
    <location>
        <begin position="1663"/>
        <end position="1673"/>
    </location>
</feature>
<feature type="compositionally biased region" description="Basic residues" evidence="1">
    <location>
        <begin position="1156"/>
        <end position="1169"/>
    </location>
</feature>
<feature type="compositionally biased region" description="Basic and acidic residues" evidence="1">
    <location>
        <begin position="1541"/>
        <end position="1559"/>
    </location>
</feature>
<reference evidence="2" key="1">
    <citation type="submission" date="2022-08" db="UniProtKB">
        <authorList>
            <consortium name="EnsemblMetazoa"/>
        </authorList>
    </citation>
    <scope>IDENTIFICATION</scope>
    <source>
        <strain evidence="2">EBRO</strain>
    </source>
</reference>
<feature type="compositionally biased region" description="Low complexity" evidence="1">
    <location>
        <begin position="645"/>
        <end position="657"/>
    </location>
</feature>
<feature type="compositionally biased region" description="Polar residues" evidence="1">
    <location>
        <begin position="1369"/>
        <end position="1378"/>
    </location>
</feature>
<feature type="compositionally biased region" description="Basic residues" evidence="1">
    <location>
        <begin position="1450"/>
        <end position="1460"/>
    </location>
</feature>
<feature type="compositionally biased region" description="Low complexity" evidence="1">
    <location>
        <begin position="467"/>
        <end position="476"/>
    </location>
</feature>
<feature type="compositionally biased region" description="Low complexity" evidence="1">
    <location>
        <begin position="1391"/>
        <end position="1410"/>
    </location>
</feature>
<feature type="region of interest" description="Disordered" evidence="1">
    <location>
        <begin position="419"/>
        <end position="547"/>
    </location>
</feature>
<dbReference type="STRING" id="41427.A0A182IYL3"/>
<feature type="region of interest" description="Disordered" evidence="1">
    <location>
        <begin position="1520"/>
        <end position="1562"/>
    </location>
</feature>
<feature type="compositionally biased region" description="Polar residues" evidence="1">
    <location>
        <begin position="873"/>
        <end position="900"/>
    </location>
</feature>
<feature type="region of interest" description="Disordered" evidence="1">
    <location>
        <begin position="686"/>
        <end position="763"/>
    </location>
</feature>
<feature type="region of interest" description="Disordered" evidence="1">
    <location>
        <begin position="1042"/>
        <end position="1087"/>
    </location>
</feature>
<feature type="compositionally biased region" description="Polar residues" evidence="1">
    <location>
        <begin position="730"/>
        <end position="751"/>
    </location>
</feature>
<feature type="region of interest" description="Disordered" evidence="1">
    <location>
        <begin position="1156"/>
        <end position="1233"/>
    </location>
</feature>
<feature type="compositionally biased region" description="Low complexity" evidence="1">
    <location>
        <begin position="517"/>
        <end position="546"/>
    </location>
</feature>
<feature type="compositionally biased region" description="Basic residues" evidence="1">
    <location>
        <begin position="752"/>
        <end position="763"/>
    </location>
</feature>
<feature type="compositionally biased region" description="Basic residues" evidence="1">
    <location>
        <begin position="696"/>
        <end position="707"/>
    </location>
</feature>